<evidence type="ECO:0000256" key="1">
    <source>
        <dbReference type="PROSITE-ProRule" id="PRU00169"/>
    </source>
</evidence>
<dbReference type="Pfam" id="PF00072">
    <property type="entry name" value="Response_reg"/>
    <property type="match status" value="1"/>
</dbReference>
<reference evidence="3 4" key="1">
    <citation type="submission" date="2017-10" db="EMBL/GenBank/DDBJ databases">
        <authorList>
            <person name="Banno H."/>
            <person name="Chua N.-H."/>
        </authorList>
    </citation>
    <scope>NUCLEOTIDE SEQUENCE [LARGE SCALE GENOMIC DNA]</scope>
    <source>
        <strain evidence="3 4">YW11</strain>
    </source>
</reference>
<dbReference type="OrthoDB" id="9793421at2"/>
<dbReference type="SMART" id="SM00448">
    <property type="entry name" value="REC"/>
    <property type="match status" value="1"/>
</dbReference>
<organism evidence="3 4">
    <name type="scientific">Teichococcus rhizosphaerae</name>
    <dbReference type="NCBI Taxonomy" id="1335062"/>
    <lineage>
        <taxon>Bacteria</taxon>
        <taxon>Pseudomonadati</taxon>
        <taxon>Pseudomonadota</taxon>
        <taxon>Alphaproteobacteria</taxon>
        <taxon>Acetobacterales</taxon>
        <taxon>Roseomonadaceae</taxon>
        <taxon>Roseomonas</taxon>
    </lineage>
</organism>
<gene>
    <name evidence="3" type="ORF">CR162_02180</name>
</gene>
<dbReference type="Gene3D" id="3.40.50.2300">
    <property type="match status" value="1"/>
</dbReference>
<proteinExistence type="predicted"/>
<dbReference type="AlphaFoldDB" id="A0A2C6Y7F6"/>
<feature type="modified residue" description="4-aspartylphosphate" evidence="1">
    <location>
        <position position="163"/>
    </location>
</feature>
<evidence type="ECO:0000313" key="3">
    <source>
        <dbReference type="EMBL" id="PHK96732.1"/>
    </source>
</evidence>
<evidence type="ECO:0000259" key="2">
    <source>
        <dbReference type="PROSITE" id="PS50110"/>
    </source>
</evidence>
<dbReference type="Proteomes" id="UP000223527">
    <property type="component" value="Unassembled WGS sequence"/>
</dbReference>
<dbReference type="PANTHER" id="PTHR42872">
    <property type="entry name" value="PROTEIN-GLUTAMATE METHYLESTERASE/PROTEIN-GLUTAMINE GLUTAMINASE"/>
    <property type="match status" value="1"/>
</dbReference>
<keyword evidence="1" id="KW-0597">Phosphoprotein</keyword>
<dbReference type="GO" id="GO:0000160">
    <property type="term" value="P:phosphorelay signal transduction system"/>
    <property type="evidence" value="ECO:0007669"/>
    <property type="project" value="InterPro"/>
</dbReference>
<feature type="domain" description="Response regulatory" evidence="2">
    <location>
        <begin position="112"/>
        <end position="229"/>
    </location>
</feature>
<dbReference type="InterPro" id="IPR011006">
    <property type="entry name" value="CheY-like_superfamily"/>
</dbReference>
<accession>A0A2C6Y7F6</accession>
<dbReference type="SUPFAM" id="SSF52172">
    <property type="entry name" value="CheY-like"/>
    <property type="match status" value="1"/>
</dbReference>
<comment type="caution">
    <text evidence="3">The sequence shown here is derived from an EMBL/GenBank/DDBJ whole genome shotgun (WGS) entry which is preliminary data.</text>
</comment>
<dbReference type="EMBL" id="PDNU01000002">
    <property type="protein sequence ID" value="PHK96732.1"/>
    <property type="molecule type" value="Genomic_DNA"/>
</dbReference>
<dbReference type="PROSITE" id="PS50110">
    <property type="entry name" value="RESPONSE_REGULATORY"/>
    <property type="match status" value="1"/>
</dbReference>
<protein>
    <recommendedName>
        <fullName evidence="2">Response regulatory domain-containing protein</fullName>
    </recommendedName>
</protein>
<name>A0A2C6Y7F6_9PROT</name>
<dbReference type="CDD" id="cd17541">
    <property type="entry name" value="REC_CheB-like"/>
    <property type="match status" value="1"/>
</dbReference>
<dbReference type="PANTHER" id="PTHR42872:SF6">
    <property type="entry name" value="PROTEIN-GLUTAMATE METHYLESTERASE_PROTEIN-GLUTAMINE GLUTAMINASE"/>
    <property type="match status" value="1"/>
</dbReference>
<evidence type="ECO:0000313" key="4">
    <source>
        <dbReference type="Proteomes" id="UP000223527"/>
    </source>
</evidence>
<keyword evidence="4" id="KW-1185">Reference proteome</keyword>
<dbReference type="InterPro" id="IPR001789">
    <property type="entry name" value="Sig_transdc_resp-reg_receiver"/>
</dbReference>
<sequence>MGEPMSDPLDPELLAAFLPEWDAAATALGTADAAATPRLLDHLRGMAGAFELRSLSGMLAAAEPLPEPFAPGALAGLAAALRAQAARIAGAGADVPPPEDAAAPPQAPRQCRVLLVDDSAMMRRLLRESLSAEPAFAVVGEAANGHAALERMAALQPDLTLLDIEMPELDGIGALRAWSLTGPGAVVVVSSAARPGTALAAEARRLGAAAVVGKPSGAFSPDLRDRQGGAILRAARRAAGLPSAGEAG</sequence>